<organism evidence="2 3">
    <name type="scientific">Priestia veravalensis</name>
    <dbReference type="NCBI Taxonomy" id="1414648"/>
    <lineage>
        <taxon>Bacteria</taxon>
        <taxon>Bacillati</taxon>
        <taxon>Bacillota</taxon>
        <taxon>Bacilli</taxon>
        <taxon>Bacillales</taxon>
        <taxon>Bacillaceae</taxon>
        <taxon>Priestia</taxon>
    </lineage>
</organism>
<reference evidence="2 3" key="1">
    <citation type="submission" date="2015-11" db="EMBL/GenBank/DDBJ databases">
        <title>Bacillus caseinolyticus sp nov.</title>
        <authorList>
            <person name="Dastager S.G."/>
            <person name="Mawlankar R."/>
        </authorList>
    </citation>
    <scope>NUCLEOTIDE SEQUENCE [LARGE SCALE GENOMIC DNA]</scope>
    <source>
        <strain evidence="2 3">SGD-V-76</strain>
    </source>
</reference>
<dbReference type="EMBL" id="LNQP01000025">
    <property type="protein sequence ID" value="KSU88322.1"/>
    <property type="molecule type" value="Genomic_DNA"/>
</dbReference>
<evidence type="ECO:0000313" key="3">
    <source>
        <dbReference type="Proteomes" id="UP000053681"/>
    </source>
</evidence>
<dbReference type="Proteomes" id="UP000053681">
    <property type="component" value="Unassembled WGS sequence"/>
</dbReference>
<accession>A0A0V8JMQ0</accession>
<feature type="transmembrane region" description="Helical" evidence="1">
    <location>
        <begin position="57"/>
        <end position="79"/>
    </location>
</feature>
<dbReference type="AlphaFoldDB" id="A0A0V8JMQ0"/>
<feature type="transmembrane region" description="Helical" evidence="1">
    <location>
        <begin position="29"/>
        <end position="51"/>
    </location>
</feature>
<name>A0A0V8JMQ0_9BACI</name>
<keyword evidence="3" id="KW-1185">Reference proteome</keyword>
<evidence type="ECO:0000313" key="2">
    <source>
        <dbReference type="EMBL" id="KSU88322.1"/>
    </source>
</evidence>
<keyword evidence="1" id="KW-0472">Membrane</keyword>
<keyword evidence="1" id="KW-0812">Transmembrane</keyword>
<gene>
    <name evidence="2" type="ORF">AS180_08525</name>
</gene>
<evidence type="ECO:0008006" key="4">
    <source>
        <dbReference type="Google" id="ProtNLM"/>
    </source>
</evidence>
<dbReference type="GeneID" id="93680888"/>
<sequence>MLNSYTFIIMTTLVILIFSYLIGRKKESLRYVIPLAVAVLSLAGFIISLLVGGWEGLGYGALSIMVFVAAVLSLLIVTISQMVKRRR</sequence>
<proteinExistence type="predicted"/>
<keyword evidence="1" id="KW-1133">Transmembrane helix</keyword>
<dbReference type="RefSeq" id="WP_025909877.1">
    <property type="nucleotide sequence ID" value="NZ_KQ758641.1"/>
</dbReference>
<feature type="transmembrane region" description="Helical" evidence="1">
    <location>
        <begin position="6"/>
        <end position="22"/>
    </location>
</feature>
<evidence type="ECO:0000256" key="1">
    <source>
        <dbReference type="SAM" id="Phobius"/>
    </source>
</evidence>
<dbReference type="InterPro" id="IPR025434">
    <property type="entry name" value="YesK-like"/>
</dbReference>
<comment type="caution">
    <text evidence="2">The sequence shown here is derived from an EMBL/GenBank/DDBJ whole genome shotgun (WGS) entry which is preliminary data.</text>
</comment>
<dbReference type="Pfam" id="PF14150">
    <property type="entry name" value="YesK"/>
    <property type="match status" value="1"/>
</dbReference>
<protein>
    <recommendedName>
        <fullName evidence="4">YesK-like protein</fullName>
    </recommendedName>
</protein>